<dbReference type="EMBL" id="ADFV01017422">
    <property type="status" value="NOT_ANNOTATED_CDS"/>
    <property type="molecule type" value="Genomic_DNA"/>
</dbReference>
<proteinExistence type="predicted"/>
<dbReference type="OMA" id="RSWTEWG"/>
<protein>
    <submittedName>
        <fullName evidence="1">Uncharacterized protein</fullName>
    </submittedName>
</protein>
<dbReference type="Ensembl" id="ENSNLET00000036329.1">
    <property type="protein sequence ID" value="ENSNLEP00000037359.1"/>
    <property type="gene ID" value="ENSNLEG00000035129.1"/>
</dbReference>
<dbReference type="GeneTree" id="ENSGT00910000147388"/>
<evidence type="ECO:0000313" key="2">
    <source>
        <dbReference type="Proteomes" id="UP000001073"/>
    </source>
</evidence>
<reference evidence="1" key="2">
    <citation type="submission" date="2025-08" db="UniProtKB">
        <authorList>
            <consortium name="Ensembl"/>
        </authorList>
    </citation>
    <scope>IDENTIFICATION</scope>
</reference>
<keyword evidence="2" id="KW-1185">Reference proteome</keyword>
<sequence>MVFSPHLGEALRQAERRFWGSWPEGAASAPGRARGRCLWPPRGDYERLPRSWTEWGGPAPGPTANFCLPALLLLFILVSFLPSFFPVGGTVKPPSPLAIAEPGVASEN</sequence>
<dbReference type="AlphaFoldDB" id="A0A2I3H191"/>
<reference evidence="1 2" key="1">
    <citation type="submission" date="2012-10" db="EMBL/GenBank/DDBJ databases">
        <authorList>
            <consortium name="Gibbon Genome Sequencing Consortium"/>
        </authorList>
    </citation>
    <scope>NUCLEOTIDE SEQUENCE [LARGE SCALE GENOMIC DNA]</scope>
</reference>
<dbReference type="InParanoid" id="A0A2I3H191"/>
<reference evidence="1" key="3">
    <citation type="submission" date="2025-09" db="UniProtKB">
        <authorList>
            <consortium name="Ensembl"/>
        </authorList>
    </citation>
    <scope>IDENTIFICATION</scope>
</reference>
<accession>A0A2I3H191</accession>
<organism evidence="1 2">
    <name type="scientific">Nomascus leucogenys</name>
    <name type="common">Northern white-cheeked gibbon</name>
    <name type="synonym">Hylobates leucogenys</name>
    <dbReference type="NCBI Taxonomy" id="61853"/>
    <lineage>
        <taxon>Eukaryota</taxon>
        <taxon>Metazoa</taxon>
        <taxon>Chordata</taxon>
        <taxon>Craniata</taxon>
        <taxon>Vertebrata</taxon>
        <taxon>Euteleostomi</taxon>
        <taxon>Mammalia</taxon>
        <taxon>Eutheria</taxon>
        <taxon>Euarchontoglires</taxon>
        <taxon>Primates</taxon>
        <taxon>Haplorrhini</taxon>
        <taxon>Catarrhini</taxon>
        <taxon>Hylobatidae</taxon>
        <taxon>Nomascus</taxon>
    </lineage>
</organism>
<dbReference type="Proteomes" id="UP000001073">
    <property type="component" value="Chromosome 1a"/>
</dbReference>
<evidence type="ECO:0000313" key="1">
    <source>
        <dbReference type="Ensembl" id="ENSNLEP00000037359.1"/>
    </source>
</evidence>
<name>A0A2I3H191_NOMLE</name>